<keyword evidence="12" id="KW-0675">Receptor</keyword>
<dbReference type="Pfam" id="PF00139">
    <property type="entry name" value="Lectin_legB"/>
    <property type="match status" value="1"/>
</dbReference>
<evidence type="ECO:0000259" key="15">
    <source>
        <dbReference type="PROSITE" id="PS50011"/>
    </source>
</evidence>
<dbReference type="SMART" id="SM00220">
    <property type="entry name" value="S_TKc"/>
    <property type="match status" value="1"/>
</dbReference>
<keyword evidence="17" id="KW-1185">Reference proteome</keyword>
<keyword evidence="7" id="KW-0430">Lectin</keyword>
<dbReference type="FunFam" id="1.10.510.10:FF:000240">
    <property type="entry name" value="Lectin-domain containing receptor kinase A4.3"/>
    <property type="match status" value="1"/>
</dbReference>
<evidence type="ECO:0000313" key="17">
    <source>
        <dbReference type="Proteomes" id="UP000825729"/>
    </source>
</evidence>
<dbReference type="InterPro" id="IPR000719">
    <property type="entry name" value="Prot_kinase_dom"/>
</dbReference>
<evidence type="ECO:0000256" key="2">
    <source>
        <dbReference type="ARBA" id="ARBA00008536"/>
    </source>
</evidence>
<dbReference type="PANTHER" id="PTHR27007">
    <property type="match status" value="1"/>
</dbReference>
<evidence type="ECO:0000256" key="5">
    <source>
        <dbReference type="ARBA" id="ARBA00022692"/>
    </source>
</evidence>
<evidence type="ECO:0000256" key="12">
    <source>
        <dbReference type="ARBA" id="ARBA00023170"/>
    </source>
</evidence>
<evidence type="ECO:0000256" key="9">
    <source>
        <dbReference type="ARBA" id="ARBA00022840"/>
    </source>
</evidence>
<dbReference type="SUPFAM" id="SSF56112">
    <property type="entry name" value="Protein kinase-like (PK-like)"/>
    <property type="match status" value="1"/>
</dbReference>
<keyword evidence="10 14" id="KW-1133">Transmembrane helix</keyword>
<accession>A0AAV7FE66</accession>
<dbReference type="PROSITE" id="PS50011">
    <property type="entry name" value="PROTEIN_KINASE_DOM"/>
    <property type="match status" value="1"/>
</dbReference>
<keyword evidence="13" id="KW-0325">Glycoprotein</keyword>
<evidence type="ECO:0000256" key="13">
    <source>
        <dbReference type="ARBA" id="ARBA00023180"/>
    </source>
</evidence>
<dbReference type="InterPro" id="IPR050528">
    <property type="entry name" value="L-type_Lectin-RKs"/>
</dbReference>
<evidence type="ECO:0000256" key="10">
    <source>
        <dbReference type="ARBA" id="ARBA00022989"/>
    </source>
</evidence>
<dbReference type="AlphaFoldDB" id="A0AAV7FE66"/>
<proteinExistence type="inferred from homology"/>
<dbReference type="Gene3D" id="2.60.120.200">
    <property type="match status" value="1"/>
</dbReference>
<comment type="subcellular location">
    <subcellularLocation>
        <location evidence="1">Cell membrane</location>
        <topology evidence="1">Single-pass type I membrane protein</topology>
    </subcellularLocation>
</comment>
<evidence type="ECO:0000256" key="7">
    <source>
        <dbReference type="ARBA" id="ARBA00022734"/>
    </source>
</evidence>
<dbReference type="GO" id="GO:0002229">
    <property type="term" value="P:defense response to oomycetes"/>
    <property type="evidence" value="ECO:0007669"/>
    <property type="project" value="UniProtKB-ARBA"/>
</dbReference>
<dbReference type="CDD" id="cd06899">
    <property type="entry name" value="lectin_legume_LecRK_Arcelin_ConA"/>
    <property type="match status" value="1"/>
</dbReference>
<evidence type="ECO:0000256" key="4">
    <source>
        <dbReference type="ARBA" id="ARBA00022475"/>
    </source>
</evidence>
<evidence type="ECO:0000256" key="1">
    <source>
        <dbReference type="ARBA" id="ARBA00004251"/>
    </source>
</evidence>
<dbReference type="InterPro" id="IPR011009">
    <property type="entry name" value="Kinase-like_dom_sf"/>
</dbReference>
<organism evidence="16 17">
    <name type="scientific">Aristolochia fimbriata</name>
    <name type="common">White veined hardy Dutchman's pipe vine</name>
    <dbReference type="NCBI Taxonomy" id="158543"/>
    <lineage>
        <taxon>Eukaryota</taxon>
        <taxon>Viridiplantae</taxon>
        <taxon>Streptophyta</taxon>
        <taxon>Embryophyta</taxon>
        <taxon>Tracheophyta</taxon>
        <taxon>Spermatophyta</taxon>
        <taxon>Magnoliopsida</taxon>
        <taxon>Magnoliidae</taxon>
        <taxon>Piperales</taxon>
        <taxon>Aristolochiaceae</taxon>
        <taxon>Aristolochia</taxon>
    </lineage>
</organism>
<dbReference type="GO" id="GO:0005886">
    <property type="term" value="C:plasma membrane"/>
    <property type="evidence" value="ECO:0007669"/>
    <property type="project" value="UniProtKB-SubCell"/>
</dbReference>
<dbReference type="EMBL" id="JAINDJ010000002">
    <property type="protein sequence ID" value="KAG9459495.1"/>
    <property type="molecule type" value="Genomic_DNA"/>
</dbReference>
<keyword evidence="4" id="KW-1003">Cell membrane</keyword>
<dbReference type="InterPro" id="IPR013320">
    <property type="entry name" value="ConA-like_dom_sf"/>
</dbReference>
<dbReference type="InterPro" id="IPR001220">
    <property type="entry name" value="Legume_lectin_dom"/>
</dbReference>
<comment type="similarity">
    <text evidence="3">In the C-terminal section; belongs to the protein kinase superfamily. Ser/Thr protein kinase family.</text>
</comment>
<protein>
    <recommendedName>
        <fullName evidence="15">Protein kinase domain-containing protein</fullName>
    </recommendedName>
</protein>
<evidence type="ECO:0000256" key="11">
    <source>
        <dbReference type="ARBA" id="ARBA00023136"/>
    </source>
</evidence>
<dbReference type="PROSITE" id="PS00108">
    <property type="entry name" value="PROTEIN_KINASE_ST"/>
    <property type="match status" value="1"/>
</dbReference>
<dbReference type="Gene3D" id="1.10.510.10">
    <property type="entry name" value="Transferase(Phosphotransferase) domain 1"/>
    <property type="match status" value="1"/>
</dbReference>
<keyword evidence="6" id="KW-0732">Signal</keyword>
<feature type="transmembrane region" description="Helical" evidence="14">
    <location>
        <begin position="7"/>
        <end position="28"/>
    </location>
</feature>
<evidence type="ECO:0000256" key="8">
    <source>
        <dbReference type="ARBA" id="ARBA00022741"/>
    </source>
</evidence>
<dbReference type="GO" id="GO:0004672">
    <property type="term" value="F:protein kinase activity"/>
    <property type="evidence" value="ECO:0007669"/>
    <property type="project" value="InterPro"/>
</dbReference>
<dbReference type="Pfam" id="PF00069">
    <property type="entry name" value="Pkinase"/>
    <property type="match status" value="1"/>
</dbReference>
<evidence type="ECO:0000256" key="3">
    <source>
        <dbReference type="ARBA" id="ARBA00010217"/>
    </source>
</evidence>
<keyword evidence="8" id="KW-0547">Nucleotide-binding</keyword>
<evidence type="ECO:0000256" key="6">
    <source>
        <dbReference type="ARBA" id="ARBA00022729"/>
    </source>
</evidence>
<dbReference type="SUPFAM" id="SSF49899">
    <property type="entry name" value="Concanavalin A-like lectins/glucanases"/>
    <property type="match status" value="1"/>
</dbReference>
<sequence length="571" mass="63868">MILLDQFQLYCSLFAFRLLPVISLVVFITQVNALNINFGPDSQPRSESQKFDFFGDSGLVSSIFTDNSPHISALQMTTDSFKGPMENRSGRAMYKETFKLWRKNRSIVSSFRTTFELMIKSAKNESSAEGMAFLLTNSPELPADSEGPWLGITNREANGSSSKTVAIEFDTHKSYDDDLDDNHVSVNVQGMVPLIQVPLSRHSVNLSSESNKFVEIRYNGTERRLTVYVEMIDGSRPMGNGDGEPVVCLRVDLSEFLDEDVSVGFSASTGHLVELNYVMSWTFVGDEEDTSKNRIILPILLSCTLLFTGGCGFGFYYVFRRRKRVREVRRRGGPSPELQMVLETSTRGCHGRILHRDVKASNVMLDSDYNARLGDFGLARTIQLGRTHHTTDVIAGTPGYMAPELGMTGRATVETDAYGFGVFVLEVACGRKPRSRHGVFHNDLLNWVWDLHEQHRVVDAADPRLRGEFEKEEMERALGSGLSCCHPDPKKRPSMRLILQILRGEAAPLLLPPDKPSFSWPLLDSDRRVGGPFGFENSVNEEQITEFSSAVVDTSIAESPISHTLVEYFTT</sequence>
<name>A0AAV7FE66_ARIFI</name>
<gene>
    <name evidence="16" type="ORF">H6P81_004003</name>
</gene>
<keyword evidence="5 14" id="KW-0812">Transmembrane</keyword>
<feature type="domain" description="Protein kinase" evidence="15">
    <location>
        <begin position="135"/>
        <end position="510"/>
    </location>
</feature>
<reference evidence="16 17" key="1">
    <citation type="submission" date="2021-07" db="EMBL/GenBank/DDBJ databases">
        <title>The Aristolochia fimbriata genome: insights into angiosperm evolution, floral development and chemical biosynthesis.</title>
        <authorList>
            <person name="Jiao Y."/>
        </authorList>
    </citation>
    <scope>NUCLEOTIDE SEQUENCE [LARGE SCALE GENOMIC DNA]</scope>
    <source>
        <strain evidence="16">IBCAS-2021</strain>
        <tissue evidence="16">Leaf</tissue>
    </source>
</reference>
<comment type="caution">
    <text evidence="16">The sequence shown here is derived from an EMBL/GenBank/DDBJ whole genome shotgun (WGS) entry which is preliminary data.</text>
</comment>
<dbReference type="InterPro" id="IPR008271">
    <property type="entry name" value="Ser/Thr_kinase_AS"/>
</dbReference>
<feature type="transmembrane region" description="Helical" evidence="14">
    <location>
        <begin position="295"/>
        <end position="319"/>
    </location>
</feature>
<dbReference type="Proteomes" id="UP000825729">
    <property type="component" value="Unassembled WGS sequence"/>
</dbReference>
<dbReference type="GO" id="GO:0030246">
    <property type="term" value="F:carbohydrate binding"/>
    <property type="evidence" value="ECO:0007669"/>
    <property type="project" value="UniProtKB-KW"/>
</dbReference>
<evidence type="ECO:0000256" key="14">
    <source>
        <dbReference type="SAM" id="Phobius"/>
    </source>
</evidence>
<evidence type="ECO:0000313" key="16">
    <source>
        <dbReference type="EMBL" id="KAG9459495.1"/>
    </source>
</evidence>
<keyword evidence="9" id="KW-0067">ATP-binding</keyword>
<comment type="similarity">
    <text evidence="2">In the N-terminal section; belongs to the leguminous lectin family.</text>
</comment>
<keyword evidence="11 14" id="KW-0472">Membrane</keyword>
<dbReference type="GO" id="GO:0005524">
    <property type="term" value="F:ATP binding"/>
    <property type="evidence" value="ECO:0007669"/>
    <property type="project" value="UniProtKB-KW"/>
</dbReference>